<dbReference type="PROSITE" id="PS50076">
    <property type="entry name" value="DNAJ_2"/>
    <property type="match status" value="1"/>
</dbReference>
<evidence type="ECO:0000259" key="7">
    <source>
        <dbReference type="PROSITE" id="PS50076"/>
    </source>
</evidence>
<keyword evidence="3 6" id="KW-1133">Transmembrane helix</keyword>
<dbReference type="PANTHER" id="PTHR43908">
    <property type="entry name" value="AT29763P-RELATED"/>
    <property type="match status" value="1"/>
</dbReference>
<feature type="non-terminal residue" evidence="8">
    <location>
        <position position="1"/>
    </location>
</feature>
<dbReference type="GO" id="GO:0071218">
    <property type="term" value="P:cellular response to misfolded protein"/>
    <property type="evidence" value="ECO:0007669"/>
    <property type="project" value="TreeGrafter"/>
</dbReference>
<name>A0A9W7XDJ1_9FUNG</name>
<keyword evidence="9" id="KW-1185">Reference proteome</keyword>
<sequence length="332" mass="37062">RAYTEKQEVAVREVMRVKDDYYRVLGLESKEVSETEIKRAYRKAALVFHPDKNMAPGADEAFKLVAHAFTVLSDAEKRAHYDRYGASTGTSSYGGGGGGGGSTGGMGGYSGGMYRGARSGQYEDEISAEDLFNMFFGGDLGQFGVQFGPNLRFATQGPRGYAHQQRRGFSNNNNNGNNSRRGQTGGEDREDTGVLRACVQFLPLALLVFSFFATSLISLFFGSEQTPSYSFERTYGLGTPLNTANHGVKYWINEKEFSRYIKQGGTRNRLEKEVEASYVSAMQNKCIQQRRAKRDRIYMAQGWFFGLGEDPERLREAQEIPLPACDEVRRMT</sequence>
<dbReference type="InterPro" id="IPR001623">
    <property type="entry name" value="DnaJ_domain"/>
</dbReference>
<reference evidence="8" key="1">
    <citation type="submission" date="2022-07" db="EMBL/GenBank/DDBJ databases">
        <title>Phylogenomic reconstructions and comparative analyses of Kickxellomycotina fungi.</title>
        <authorList>
            <person name="Reynolds N.K."/>
            <person name="Stajich J.E."/>
            <person name="Barry K."/>
            <person name="Grigoriev I.V."/>
            <person name="Crous P."/>
            <person name="Smith M.E."/>
        </authorList>
    </citation>
    <scope>NUCLEOTIDE SEQUENCE</scope>
    <source>
        <strain evidence="8">NBRC 105413</strain>
    </source>
</reference>
<evidence type="ECO:0000313" key="8">
    <source>
        <dbReference type="EMBL" id="KAJ1642257.1"/>
    </source>
</evidence>
<dbReference type="CDD" id="cd06257">
    <property type="entry name" value="DnaJ"/>
    <property type="match status" value="1"/>
</dbReference>
<evidence type="ECO:0000256" key="6">
    <source>
        <dbReference type="SAM" id="Phobius"/>
    </source>
</evidence>
<gene>
    <name evidence="8" type="primary">HLJ1</name>
    <name evidence="8" type="ORF">LPJ64_005878</name>
</gene>
<dbReference type="SUPFAM" id="SSF46565">
    <property type="entry name" value="Chaperone J-domain"/>
    <property type="match status" value="1"/>
</dbReference>
<feature type="transmembrane region" description="Helical" evidence="6">
    <location>
        <begin position="201"/>
        <end position="221"/>
    </location>
</feature>
<proteinExistence type="predicted"/>
<dbReference type="Proteomes" id="UP001145021">
    <property type="component" value="Unassembled WGS sequence"/>
</dbReference>
<dbReference type="Pfam" id="PF09320">
    <property type="entry name" value="DUF1977"/>
    <property type="match status" value="1"/>
</dbReference>
<evidence type="ECO:0000256" key="3">
    <source>
        <dbReference type="ARBA" id="ARBA00022989"/>
    </source>
</evidence>
<dbReference type="GO" id="GO:0005789">
    <property type="term" value="C:endoplasmic reticulum membrane"/>
    <property type="evidence" value="ECO:0007669"/>
    <property type="project" value="TreeGrafter"/>
</dbReference>
<dbReference type="AlphaFoldDB" id="A0A9W7XDJ1"/>
<dbReference type="InterPro" id="IPR036869">
    <property type="entry name" value="J_dom_sf"/>
</dbReference>
<keyword evidence="2 6" id="KW-0812">Transmembrane</keyword>
<dbReference type="SMART" id="SM00271">
    <property type="entry name" value="DnaJ"/>
    <property type="match status" value="1"/>
</dbReference>
<evidence type="ECO:0000256" key="4">
    <source>
        <dbReference type="ARBA" id="ARBA00023136"/>
    </source>
</evidence>
<comment type="caution">
    <text evidence="8">The sequence shown here is derived from an EMBL/GenBank/DDBJ whole genome shotgun (WGS) entry which is preliminary data.</text>
</comment>
<feature type="compositionally biased region" description="Low complexity" evidence="5">
    <location>
        <begin position="167"/>
        <end position="182"/>
    </location>
</feature>
<evidence type="ECO:0000313" key="9">
    <source>
        <dbReference type="Proteomes" id="UP001145021"/>
    </source>
</evidence>
<evidence type="ECO:0000256" key="5">
    <source>
        <dbReference type="SAM" id="MobiDB-lite"/>
    </source>
</evidence>
<dbReference type="Gene3D" id="1.10.287.110">
    <property type="entry name" value="DnaJ domain"/>
    <property type="match status" value="1"/>
</dbReference>
<evidence type="ECO:0000256" key="1">
    <source>
        <dbReference type="ARBA" id="ARBA00004167"/>
    </source>
</evidence>
<dbReference type="EMBL" id="JANBOH010000440">
    <property type="protein sequence ID" value="KAJ1642257.1"/>
    <property type="molecule type" value="Genomic_DNA"/>
</dbReference>
<feature type="domain" description="J" evidence="7">
    <location>
        <begin position="20"/>
        <end position="85"/>
    </location>
</feature>
<evidence type="ECO:0000256" key="2">
    <source>
        <dbReference type="ARBA" id="ARBA00022692"/>
    </source>
</evidence>
<dbReference type="Pfam" id="PF00226">
    <property type="entry name" value="DnaJ"/>
    <property type="match status" value="1"/>
</dbReference>
<dbReference type="PANTHER" id="PTHR43908:SF3">
    <property type="entry name" value="AT29763P-RELATED"/>
    <property type="match status" value="1"/>
</dbReference>
<dbReference type="InterPro" id="IPR051100">
    <property type="entry name" value="DnaJ_subfamily_B/C"/>
</dbReference>
<feature type="region of interest" description="Disordered" evidence="5">
    <location>
        <begin position="156"/>
        <end position="189"/>
    </location>
</feature>
<protein>
    <submittedName>
        <fullName evidence="8">Chaperone protein dnaJ</fullName>
    </submittedName>
</protein>
<dbReference type="InterPro" id="IPR015399">
    <property type="entry name" value="DUF1977_DnaJ-like"/>
</dbReference>
<comment type="subcellular location">
    <subcellularLocation>
        <location evidence="1">Membrane</location>
        <topology evidence="1">Single-pass membrane protein</topology>
    </subcellularLocation>
</comment>
<organism evidence="8 9">
    <name type="scientific">Coemansia asiatica</name>
    <dbReference type="NCBI Taxonomy" id="1052880"/>
    <lineage>
        <taxon>Eukaryota</taxon>
        <taxon>Fungi</taxon>
        <taxon>Fungi incertae sedis</taxon>
        <taxon>Zoopagomycota</taxon>
        <taxon>Kickxellomycotina</taxon>
        <taxon>Kickxellomycetes</taxon>
        <taxon>Kickxellales</taxon>
        <taxon>Kickxellaceae</taxon>
        <taxon>Coemansia</taxon>
    </lineage>
</organism>
<keyword evidence="4 6" id="KW-0472">Membrane</keyword>
<dbReference type="GO" id="GO:0030544">
    <property type="term" value="F:Hsp70 protein binding"/>
    <property type="evidence" value="ECO:0007669"/>
    <property type="project" value="TreeGrafter"/>
</dbReference>
<accession>A0A9W7XDJ1</accession>
<dbReference type="PRINTS" id="PR00625">
    <property type="entry name" value="JDOMAIN"/>
</dbReference>